<evidence type="ECO:0000313" key="1">
    <source>
        <dbReference type="EMBL" id="QRC96643.1"/>
    </source>
</evidence>
<reference evidence="2" key="1">
    <citation type="journal article" date="2021" name="BMC Genomics">
        <title>Chromosome-level genome assembly and manually-curated proteome of model necrotroph Parastagonospora nodorum Sn15 reveals a genome-wide trove of candidate effector homologs, and redundancy of virulence-related functions within an accessory chromosome.</title>
        <authorList>
            <person name="Bertazzoni S."/>
            <person name="Jones D.A.B."/>
            <person name="Phan H.T."/>
            <person name="Tan K.-C."/>
            <person name="Hane J.K."/>
        </authorList>
    </citation>
    <scope>NUCLEOTIDE SEQUENCE [LARGE SCALE GENOMIC DNA]</scope>
    <source>
        <strain evidence="2">SN15 / ATCC MYA-4574 / FGSC 10173)</strain>
    </source>
</reference>
<accession>A0A7U2HZR4</accession>
<keyword evidence="2" id="KW-1185">Reference proteome</keyword>
<protein>
    <submittedName>
        <fullName evidence="1">Uncharacterized protein</fullName>
    </submittedName>
</protein>
<dbReference type="VEuPathDB" id="FungiDB:JI435_409340"/>
<organism evidence="1 2">
    <name type="scientific">Phaeosphaeria nodorum (strain SN15 / ATCC MYA-4574 / FGSC 10173)</name>
    <name type="common">Glume blotch fungus</name>
    <name type="synonym">Parastagonospora nodorum</name>
    <dbReference type="NCBI Taxonomy" id="321614"/>
    <lineage>
        <taxon>Eukaryota</taxon>
        <taxon>Fungi</taxon>
        <taxon>Dikarya</taxon>
        <taxon>Ascomycota</taxon>
        <taxon>Pezizomycotina</taxon>
        <taxon>Dothideomycetes</taxon>
        <taxon>Pleosporomycetidae</taxon>
        <taxon>Pleosporales</taxon>
        <taxon>Pleosporineae</taxon>
        <taxon>Phaeosphaeriaceae</taxon>
        <taxon>Parastagonospora</taxon>
    </lineage>
</organism>
<dbReference type="Proteomes" id="UP000663193">
    <property type="component" value="Chromosome 6"/>
</dbReference>
<proteinExistence type="predicted"/>
<gene>
    <name evidence="1" type="ORF">JI435_409340</name>
</gene>
<dbReference type="AlphaFoldDB" id="A0A7U2HZR4"/>
<name>A0A7U2HZR4_PHANO</name>
<evidence type="ECO:0000313" key="2">
    <source>
        <dbReference type="Proteomes" id="UP000663193"/>
    </source>
</evidence>
<sequence length="59" mass="6631">MAWLAVTPRLTTGWRSGQKTALVRWRDAWHVISYIIPSLCSCTDPVKTRHGSAVQRGHA</sequence>
<dbReference type="EMBL" id="CP069028">
    <property type="protein sequence ID" value="QRC96643.1"/>
    <property type="molecule type" value="Genomic_DNA"/>
</dbReference>